<evidence type="ECO:0000256" key="3">
    <source>
        <dbReference type="ARBA" id="ARBA00006893"/>
    </source>
</evidence>
<gene>
    <name evidence="17" type="primary">VP1</name>
</gene>
<dbReference type="GO" id="GO:0075509">
    <property type="term" value="P:endocytosis involved in viral entry into host cell"/>
    <property type="evidence" value="ECO:0007669"/>
    <property type="project" value="UniProtKB-KW"/>
</dbReference>
<evidence type="ECO:0000313" key="18">
    <source>
        <dbReference type="Proteomes" id="UP000204035"/>
    </source>
</evidence>
<comment type="similarity">
    <text evidence="3">Belongs to the polyomaviruses coat protein VP1 family.</text>
</comment>
<dbReference type="KEGG" id="vg:31653066"/>
<evidence type="ECO:0000256" key="10">
    <source>
        <dbReference type="ARBA" id="ARBA00022828"/>
    </source>
</evidence>
<evidence type="ECO:0000256" key="1">
    <source>
        <dbReference type="ARBA" id="ARBA00004147"/>
    </source>
</evidence>
<proteinExistence type="inferred from homology"/>
<reference evidence="17 18" key="1">
    <citation type="journal article" date="2017" name="Vet. Microbiol.">
        <title>A novel pulmonary polyomavirus in alpacas (Vicugna pacos).</title>
        <authorList>
            <person name="Dela Cruz F.N.Jr."/>
            <person name="Li L."/>
            <person name="Delwart E."/>
            <person name="Pesavento P.A."/>
        </authorList>
    </citation>
    <scope>NUCLEOTIDE SEQUENCE [LARGE SCALE GENOMIC DNA]</scope>
    <source>
        <strain evidence="17">UCD1</strain>
    </source>
</reference>
<evidence type="ECO:0000256" key="15">
    <source>
        <dbReference type="ARBA" id="ARBA00023296"/>
    </source>
</evidence>
<keyword evidence="5" id="KW-0167">Capsid protein</keyword>
<evidence type="ECO:0000256" key="4">
    <source>
        <dbReference type="ARBA" id="ARBA00016975"/>
    </source>
</evidence>
<evidence type="ECO:0000256" key="8">
    <source>
        <dbReference type="ARBA" id="ARBA00022595"/>
    </source>
</evidence>
<dbReference type="Pfam" id="PF00718">
    <property type="entry name" value="Polyoma_coat"/>
    <property type="match status" value="1"/>
</dbReference>
<dbReference type="Proteomes" id="UP000204035">
    <property type="component" value="Segment"/>
</dbReference>
<keyword evidence="14" id="KW-1015">Disulfide bond</keyword>
<name>A0A1V0CLV8_9POLY</name>
<keyword evidence="12" id="KW-1164">Virus endocytosis by host</keyword>
<keyword evidence="13" id="KW-0426">Late protein</keyword>
<keyword evidence="8" id="KW-1162">Viral penetration into host cytoplasm</keyword>
<accession>A0A1V0CLV8</accession>
<evidence type="ECO:0000256" key="13">
    <source>
        <dbReference type="ARBA" id="ARBA00022921"/>
    </source>
</evidence>
<evidence type="ECO:0000256" key="12">
    <source>
        <dbReference type="ARBA" id="ARBA00022890"/>
    </source>
</evidence>
<keyword evidence="9" id="KW-1161">Viral attachment to host cell</keyword>
<keyword evidence="11" id="KW-0946">Virion</keyword>
<protein>
    <recommendedName>
        <fullName evidence="4">Major capsid protein VP1</fullName>
    </recommendedName>
    <alternativeName>
        <fullName evidence="16">Major structural protein VP1</fullName>
    </alternativeName>
</protein>
<dbReference type="Gene3D" id="2.60.175.10">
    <property type="entry name" value="Capsid protein VP1,Polyomavirus"/>
    <property type="match status" value="1"/>
</dbReference>
<dbReference type="GO" id="GO:0005198">
    <property type="term" value="F:structural molecule activity"/>
    <property type="evidence" value="ECO:0007669"/>
    <property type="project" value="InterPro"/>
</dbReference>
<evidence type="ECO:0000256" key="5">
    <source>
        <dbReference type="ARBA" id="ARBA00022561"/>
    </source>
</evidence>
<dbReference type="GO" id="GO:0039620">
    <property type="term" value="C:T=7 icosahedral viral capsid"/>
    <property type="evidence" value="ECO:0007669"/>
    <property type="project" value="UniProtKB-KW"/>
</dbReference>
<evidence type="ECO:0000256" key="7">
    <source>
        <dbReference type="ARBA" id="ARBA00022581"/>
    </source>
</evidence>
<dbReference type="InterPro" id="IPR000662">
    <property type="entry name" value="Capsid_VP1_Polyomavir"/>
</dbReference>
<evidence type="ECO:0000256" key="14">
    <source>
        <dbReference type="ARBA" id="ARBA00023157"/>
    </source>
</evidence>
<dbReference type="RefSeq" id="YP_009352861.1">
    <property type="nucleotide sequence ID" value="NC_034251.1"/>
</dbReference>
<evidence type="ECO:0000256" key="6">
    <source>
        <dbReference type="ARBA" id="ARBA00022562"/>
    </source>
</evidence>
<keyword evidence="10" id="KW-1145">T=7 icosahedral capsid protein</keyword>
<dbReference type="GO" id="GO:0019062">
    <property type="term" value="P:virion attachment to host cell"/>
    <property type="evidence" value="ECO:0007669"/>
    <property type="project" value="UniProtKB-KW"/>
</dbReference>
<keyword evidence="6" id="KW-1048">Host nucleus</keyword>
<dbReference type="InterPro" id="IPR036931">
    <property type="entry name" value="Polyomavir_VP1_sf"/>
</dbReference>
<evidence type="ECO:0000256" key="16">
    <source>
        <dbReference type="ARBA" id="ARBA00032469"/>
    </source>
</evidence>
<dbReference type="SUPFAM" id="SSF88648">
    <property type="entry name" value="Group I dsDNA viruses"/>
    <property type="match status" value="1"/>
</dbReference>
<keyword evidence="7" id="KW-0945">Host-virus interaction</keyword>
<evidence type="ECO:0000256" key="2">
    <source>
        <dbReference type="ARBA" id="ARBA00004328"/>
    </source>
</evidence>
<dbReference type="InterPro" id="IPR011222">
    <property type="entry name" value="dsDNA_vir_gr_I_capsid"/>
</dbReference>
<keyword evidence="18" id="KW-1185">Reference proteome</keyword>
<dbReference type="GeneID" id="31653066"/>
<keyword evidence="15" id="KW-1160">Virus entry into host cell</keyword>
<evidence type="ECO:0000313" key="17">
    <source>
        <dbReference type="EMBL" id="ARA71318.1"/>
    </source>
</evidence>
<dbReference type="EMBL" id="KU879245">
    <property type="protein sequence ID" value="ARA71318.1"/>
    <property type="molecule type" value="Genomic_DNA"/>
</dbReference>
<evidence type="ECO:0000256" key="11">
    <source>
        <dbReference type="ARBA" id="ARBA00022844"/>
    </source>
</evidence>
<sequence length="368" mass="40166">MATKGKKGVQVQRPVQKLPRQVKKGGVEILATVPLNEHTEYHVEMFLQPTFGNSNGEGNFFSIGSPMTKGNNPDANTLLCYSLGLVVPPEIPNQVDENSMIVWELYRLETEVLMGAKTHSTGYVGATKNIGGVEGPQFYFWAVGGQPLEVLGIKPRADVTYPQGIKGPPNGTQDYITNSTPRAIVDKPQYPIETWLPDPSRNDNCKYFGRVIGGNQTPPVLTFSNSNTVPVLDEYGVGILLLQGRLYVTSGDMVGLVGEDGEETLGSSTSNRRVHAAPGRFFRFHFRQRKVRNPYTINLLYKQVFNKPDAEVVAQVGVTEVTITQENQPLPTVLQGSVGGGFNSVTNALKQTTGVLQTTTPLVNTQAM</sequence>
<dbReference type="GO" id="GO:0042025">
    <property type="term" value="C:host cell nucleus"/>
    <property type="evidence" value="ECO:0007669"/>
    <property type="project" value="UniProtKB-SubCell"/>
</dbReference>
<evidence type="ECO:0000256" key="9">
    <source>
        <dbReference type="ARBA" id="ARBA00022804"/>
    </source>
</evidence>
<comment type="subcellular location">
    <subcellularLocation>
        <location evidence="1">Host nucleus</location>
    </subcellularLocation>
    <subcellularLocation>
        <location evidence="2">Virion</location>
    </subcellularLocation>
</comment>
<organism evidence="17 18">
    <name type="scientific">Alpaca polyomavirus</name>
    <dbReference type="NCBI Taxonomy" id="1970065"/>
    <lineage>
        <taxon>Viruses</taxon>
        <taxon>Monodnaviria</taxon>
        <taxon>Shotokuvirae</taxon>
        <taxon>Cossaviricota</taxon>
        <taxon>Papovaviricetes</taxon>
        <taxon>Sepolyvirales</taxon>
        <taxon>Polyomaviridae</taxon>
        <taxon>Betapolyomavirus</taxon>
        <taxon>Betapolyomavirus vicugnae</taxon>
    </lineage>
</organism>